<comment type="caution">
    <text evidence="2">The sequence shown here is derived from an EMBL/GenBank/DDBJ whole genome shotgun (WGS) entry which is preliminary data.</text>
</comment>
<reference evidence="2" key="1">
    <citation type="submission" date="2020-11" db="EMBL/GenBank/DDBJ databases">
        <authorList>
            <consortium name="DOE Joint Genome Institute"/>
            <person name="Ahrendt S."/>
            <person name="Riley R."/>
            <person name="Andreopoulos W."/>
            <person name="Labutti K."/>
            <person name="Pangilinan J."/>
            <person name="Ruiz-Duenas F.J."/>
            <person name="Barrasa J.M."/>
            <person name="Sanchez-Garcia M."/>
            <person name="Camarero S."/>
            <person name="Miyauchi S."/>
            <person name="Serrano A."/>
            <person name="Linde D."/>
            <person name="Babiker R."/>
            <person name="Drula E."/>
            <person name="Ayuso-Fernandez I."/>
            <person name="Pacheco R."/>
            <person name="Padilla G."/>
            <person name="Ferreira P."/>
            <person name="Barriuso J."/>
            <person name="Kellner H."/>
            <person name="Castanera R."/>
            <person name="Alfaro M."/>
            <person name="Ramirez L."/>
            <person name="Pisabarro A.G."/>
            <person name="Kuo A."/>
            <person name="Tritt A."/>
            <person name="Lipzen A."/>
            <person name="He G."/>
            <person name="Yan M."/>
            <person name="Ng V."/>
            <person name="Cullen D."/>
            <person name="Martin F."/>
            <person name="Rosso M.-N."/>
            <person name="Henrissat B."/>
            <person name="Hibbett D."/>
            <person name="Martinez A.T."/>
            <person name="Grigoriev I.V."/>
        </authorList>
    </citation>
    <scope>NUCLEOTIDE SEQUENCE</scope>
    <source>
        <strain evidence="2">AH 40177</strain>
    </source>
</reference>
<proteinExistence type="predicted"/>
<gene>
    <name evidence="2" type="ORF">BDP27DRAFT_1407748</name>
</gene>
<evidence type="ECO:0000313" key="2">
    <source>
        <dbReference type="EMBL" id="KAF9059243.1"/>
    </source>
</evidence>
<keyword evidence="1" id="KW-0812">Transmembrane</keyword>
<protein>
    <submittedName>
        <fullName evidence="2">Uncharacterized protein</fullName>
    </submittedName>
</protein>
<dbReference type="Proteomes" id="UP000772434">
    <property type="component" value="Unassembled WGS sequence"/>
</dbReference>
<dbReference type="AlphaFoldDB" id="A0A9P5P8H1"/>
<feature type="transmembrane region" description="Helical" evidence="1">
    <location>
        <begin position="12"/>
        <end position="34"/>
    </location>
</feature>
<accession>A0A9P5P8H1</accession>
<evidence type="ECO:0000313" key="3">
    <source>
        <dbReference type="Proteomes" id="UP000772434"/>
    </source>
</evidence>
<dbReference type="EMBL" id="JADNRY010000315">
    <property type="protein sequence ID" value="KAF9059243.1"/>
    <property type="molecule type" value="Genomic_DNA"/>
</dbReference>
<feature type="transmembrane region" description="Helical" evidence="1">
    <location>
        <begin position="74"/>
        <end position="95"/>
    </location>
</feature>
<keyword evidence="1" id="KW-0472">Membrane</keyword>
<keyword evidence="1" id="KW-1133">Transmembrane helix</keyword>
<name>A0A9P5P8H1_9AGAR</name>
<keyword evidence="3" id="KW-1185">Reference proteome</keyword>
<evidence type="ECO:0000256" key="1">
    <source>
        <dbReference type="SAM" id="Phobius"/>
    </source>
</evidence>
<sequence>MPSRVGCDIDAAINYLNSLTLPIIWLILYCRWPYSLPPAASLLTPTIDLSLLPFPLPLAPETTNDDEVPPGQAMLGNVAAGAGALLLTGAFALFASQASNLEVIIL</sequence>
<organism evidence="2 3">
    <name type="scientific">Rhodocollybia butyracea</name>
    <dbReference type="NCBI Taxonomy" id="206335"/>
    <lineage>
        <taxon>Eukaryota</taxon>
        <taxon>Fungi</taxon>
        <taxon>Dikarya</taxon>
        <taxon>Basidiomycota</taxon>
        <taxon>Agaricomycotina</taxon>
        <taxon>Agaricomycetes</taxon>
        <taxon>Agaricomycetidae</taxon>
        <taxon>Agaricales</taxon>
        <taxon>Marasmiineae</taxon>
        <taxon>Omphalotaceae</taxon>
        <taxon>Rhodocollybia</taxon>
    </lineage>
</organism>